<protein>
    <submittedName>
        <fullName evidence="2">Uncharacterized protein</fullName>
    </submittedName>
</protein>
<name>A0A410WXB3_9BACL</name>
<organism evidence="2 3">
    <name type="scientific">Paenibacillus chitinolyticus</name>
    <dbReference type="NCBI Taxonomy" id="79263"/>
    <lineage>
        <taxon>Bacteria</taxon>
        <taxon>Bacillati</taxon>
        <taxon>Bacillota</taxon>
        <taxon>Bacilli</taxon>
        <taxon>Bacillales</taxon>
        <taxon>Paenibacillaceae</taxon>
        <taxon>Paenibacillus</taxon>
    </lineage>
</organism>
<evidence type="ECO:0000313" key="2">
    <source>
        <dbReference type="EMBL" id="QAV18917.1"/>
    </source>
</evidence>
<dbReference type="RefSeq" id="WP_042227558.1">
    <property type="nucleotide sequence ID" value="NZ_CP026520.1"/>
</dbReference>
<dbReference type="KEGG" id="pchi:PC41400_15020"/>
<evidence type="ECO:0000313" key="4">
    <source>
        <dbReference type="Proteomes" id="UP001527202"/>
    </source>
</evidence>
<dbReference type="AlphaFoldDB" id="A0A410WXB3"/>
<dbReference type="OrthoDB" id="2645006at2"/>
<evidence type="ECO:0000313" key="1">
    <source>
        <dbReference type="EMBL" id="MCY9599807.1"/>
    </source>
</evidence>
<evidence type="ECO:0000313" key="3">
    <source>
        <dbReference type="Proteomes" id="UP000288943"/>
    </source>
</evidence>
<reference evidence="1 4" key="2">
    <citation type="submission" date="2022-05" db="EMBL/GenBank/DDBJ databases">
        <title>Genome Sequencing of Bee-Associated Microbes.</title>
        <authorList>
            <person name="Dunlap C."/>
        </authorList>
    </citation>
    <scope>NUCLEOTIDE SEQUENCE [LARGE SCALE GENOMIC DNA]</scope>
    <source>
        <strain evidence="1 4">NRRL B-23120</strain>
    </source>
</reference>
<dbReference type="Proteomes" id="UP000288943">
    <property type="component" value="Chromosome"/>
</dbReference>
<proteinExistence type="predicted"/>
<dbReference type="EMBL" id="JAMDMJ010000055">
    <property type="protein sequence ID" value="MCY9599807.1"/>
    <property type="molecule type" value="Genomic_DNA"/>
</dbReference>
<dbReference type="Proteomes" id="UP001527202">
    <property type="component" value="Unassembled WGS sequence"/>
</dbReference>
<dbReference type="GeneID" id="95376124"/>
<sequence length="78" mass="8940">MIEISQLVGVNSFDEATHISVDKDLSNITKDKIYELYVGKPIGISCGEDEHYIIDDNGERMHGVWAFIKTKYYKQNNT</sequence>
<dbReference type="EMBL" id="CP026520">
    <property type="protein sequence ID" value="QAV18917.1"/>
    <property type="molecule type" value="Genomic_DNA"/>
</dbReference>
<gene>
    <name evidence="1" type="ORF">M5X16_29080</name>
    <name evidence="2" type="ORF">PC41400_15020</name>
</gene>
<reference evidence="2 3" key="1">
    <citation type="submission" date="2018-01" db="EMBL/GenBank/DDBJ databases">
        <title>The whole genome sequencing and assembly of Paenibacillus chitinolyticus KCCM 41400 strain.</title>
        <authorList>
            <person name="Kim J.-Y."/>
            <person name="Park M.-K."/>
            <person name="Lee Y.-J."/>
            <person name="Yi H."/>
            <person name="Bahn Y.-S."/>
            <person name="Kim J.F."/>
            <person name="Lee D.-W."/>
        </authorList>
    </citation>
    <scope>NUCLEOTIDE SEQUENCE [LARGE SCALE GENOMIC DNA]</scope>
    <source>
        <strain evidence="2 3">KCCM 41400</strain>
    </source>
</reference>
<accession>A0A410WXB3</accession>
<keyword evidence="4" id="KW-1185">Reference proteome</keyword>